<evidence type="ECO:0000256" key="1">
    <source>
        <dbReference type="ARBA" id="ARBA00003863"/>
    </source>
</evidence>
<dbReference type="GO" id="GO:0006265">
    <property type="term" value="P:DNA topological change"/>
    <property type="evidence" value="ECO:0007669"/>
    <property type="project" value="InterPro"/>
</dbReference>
<dbReference type="EMBL" id="WBPI01000027">
    <property type="protein sequence ID" value="KAB2446163.1"/>
    <property type="molecule type" value="Genomic_DNA"/>
</dbReference>
<dbReference type="InterPro" id="IPR018126">
    <property type="entry name" value="SASP_alpha/beta-type_CS"/>
</dbReference>
<evidence type="ECO:0000256" key="2">
    <source>
        <dbReference type="ARBA" id="ARBA00005442"/>
    </source>
</evidence>
<dbReference type="InterPro" id="IPR050847">
    <property type="entry name" value="SASP_DNA-binding"/>
</dbReference>
<dbReference type="InterPro" id="IPR001448">
    <property type="entry name" value="SASP_alpha/beta-type"/>
</dbReference>
<dbReference type="GO" id="GO:0003690">
    <property type="term" value="F:double-stranded DNA binding"/>
    <property type="evidence" value="ECO:0007669"/>
    <property type="project" value="InterPro"/>
</dbReference>
<dbReference type="Gene3D" id="6.10.10.80">
    <property type="entry name" value="Small, acid-soluble spore protein, alpha/beta type-like"/>
    <property type="match status" value="1"/>
</dbReference>
<dbReference type="InterPro" id="IPR038300">
    <property type="entry name" value="SASP_sf_alpha/beta"/>
</dbReference>
<dbReference type="PANTHER" id="PTHR36107:SF1">
    <property type="entry name" value="SMALL, ACID-SOLUBLE SPORE PROTEIN A"/>
    <property type="match status" value="1"/>
</dbReference>
<comment type="function">
    <text evidence="1">SASP are bound to spore DNA. They are double-stranded DNA-binding proteins that cause DNA to change to an a-like conformation. They protect the DNA backbone from chemical and enzymatic cleavage and are thus involved in dormant spore's high resistance to UV light.</text>
</comment>
<comment type="similarity">
    <text evidence="2">Belongs to the alpha/beta-type SASP family.</text>
</comment>
<dbReference type="AlphaFoldDB" id="A0AAN5XJT6"/>
<gene>
    <name evidence="4" type="ORF">F8165_29195</name>
</gene>
<evidence type="ECO:0000256" key="3">
    <source>
        <dbReference type="ARBA" id="ARBA00023125"/>
    </source>
</evidence>
<protein>
    <submittedName>
        <fullName evidence="4">Alpha/beta-type small acid-soluble spore protein</fullName>
    </submittedName>
</protein>
<dbReference type="Pfam" id="PF00269">
    <property type="entry name" value="SASP"/>
    <property type="match status" value="1"/>
</dbReference>
<comment type="caution">
    <text evidence="4">The sequence shown here is derived from an EMBL/GenBank/DDBJ whole genome shotgun (WGS) entry which is preliminary data.</text>
</comment>
<accession>A0AAN5XJT6</accession>
<evidence type="ECO:0000313" key="5">
    <source>
        <dbReference type="Proteomes" id="UP000461739"/>
    </source>
</evidence>
<dbReference type="PANTHER" id="PTHR36107">
    <property type="entry name" value="SMALL, ACID-SOLUBLE SPORE PROTEIN A"/>
    <property type="match status" value="1"/>
</dbReference>
<proteinExistence type="inferred from homology"/>
<keyword evidence="3" id="KW-0238">DNA-binding</keyword>
<dbReference type="RefSeq" id="WP_151581072.1">
    <property type="nucleotide sequence ID" value="NZ_WBPI01000027.1"/>
</dbReference>
<dbReference type="PROSITE" id="PS00684">
    <property type="entry name" value="SASP_2"/>
    <property type="match status" value="1"/>
</dbReference>
<name>A0AAN5XJT6_BACCE</name>
<dbReference type="Proteomes" id="UP000461739">
    <property type="component" value="Unassembled WGS sequence"/>
</dbReference>
<organism evidence="4 5">
    <name type="scientific">Bacillus cereus</name>
    <dbReference type="NCBI Taxonomy" id="1396"/>
    <lineage>
        <taxon>Bacteria</taxon>
        <taxon>Bacillati</taxon>
        <taxon>Bacillota</taxon>
        <taxon>Bacilli</taxon>
        <taxon>Bacillales</taxon>
        <taxon>Bacillaceae</taxon>
        <taxon>Bacillus</taxon>
        <taxon>Bacillus cereus group</taxon>
    </lineage>
</organism>
<reference evidence="4 5" key="1">
    <citation type="submission" date="2019-10" db="EMBL/GenBank/DDBJ databases">
        <title>Bacillus from the desert of Cuatro Cinegas, Coahuila.</title>
        <authorList>
            <person name="Olmedo-Alvarez G."/>
            <person name="Saldana S."/>
            <person name="Barcelo D."/>
        </authorList>
    </citation>
    <scope>NUCLEOTIDE SEQUENCE [LARGE SCALE GENOMIC DNA]</scope>
    <source>
        <strain evidence="4 5">CH316_11T</strain>
    </source>
</reference>
<sequence length="71" mass="7733">MQIRENNNSNEILVAAAASAIEQMKYEIAQEFGVTLGPDSTSRANGSVGGEITKRLVHMAQEQLSGQYKIH</sequence>
<evidence type="ECO:0000313" key="4">
    <source>
        <dbReference type="EMBL" id="KAB2446163.1"/>
    </source>
</evidence>
<dbReference type="PROSITE" id="PS00304">
    <property type="entry name" value="SASP_1"/>
    <property type="match status" value="1"/>
</dbReference>